<evidence type="ECO:0000259" key="6">
    <source>
        <dbReference type="PROSITE" id="PS50888"/>
    </source>
</evidence>
<proteinExistence type="predicted"/>
<dbReference type="PANTHER" id="PTHR13935">
    <property type="entry name" value="ACHAETE-SCUTE TRANSCRIPTION FACTOR-RELATED"/>
    <property type="match status" value="1"/>
</dbReference>
<sequence>MDRNFKLSAASSSSSKVERRIVEKNRRNEMKNLCSQLNSLLPNQDSKQISLTLPEQIDEAIKYIKEAEKKVNAAKEKKERLMGKQSSTAATMEGSSSSSPAAPQLKIQEIGRSLQIFLSSGSDNQFLFRETIRILQQEGAEVVSASFSAAANSVLHTIHAQLGESMVEFGVAKVSERLKGLVYGSGSDVELQKEEQPWWEFEFPPDATWNF</sequence>
<dbReference type="GeneID" id="111016789"/>
<evidence type="ECO:0000256" key="3">
    <source>
        <dbReference type="ARBA" id="ARBA00023163"/>
    </source>
</evidence>
<evidence type="ECO:0000256" key="2">
    <source>
        <dbReference type="ARBA" id="ARBA00023015"/>
    </source>
</evidence>
<feature type="domain" description="BHLH" evidence="6">
    <location>
        <begin position="14"/>
        <end position="67"/>
    </location>
</feature>
<dbReference type="Pfam" id="PF00010">
    <property type="entry name" value="HLH"/>
    <property type="match status" value="1"/>
</dbReference>
<dbReference type="InterPro" id="IPR015660">
    <property type="entry name" value="MASH1/Ascl1a-like"/>
</dbReference>
<feature type="region of interest" description="Disordered" evidence="5">
    <location>
        <begin position="1"/>
        <end position="24"/>
    </location>
</feature>
<dbReference type="RefSeq" id="XP_022147998.1">
    <property type="nucleotide sequence ID" value="XM_022292306.1"/>
</dbReference>
<keyword evidence="3" id="KW-0804">Transcription</keyword>
<dbReference type="InterPro" id="IPR011598">
    <property type="entry name" value="bHLH_dom"/>
</dbReference>
<dbReference type="InterPro" id="IPR036638">
    <property type="entry name" value="HLH_DNA-bd_sf"/>
</dbReference>
<protein>
    <submittedName>
        <fullName evidence="8">Transcription factor bHLH168 isoform X1</fullName>
    </submittedName>
</protein>
<dbReference type="PROSITE" id="PS50888">
    <property type="entry name" value="BHLH"/>
    <property type="match status" value="1"/>
</dbReference>
<evidence type="ECO:0000313" key="7">
    <source>
        <dbReference type="Proteomes" id="UP000504603"/>
    </source>
</evidence>
<reference evidence="8" key="1">
    <citation type="submission" date="2025-08" db="UniProtKB">
        <authorList>
            <consortium name="RefSeq"/>
        </authorList>
    </citation>
    <scope>IDENTIFICATION</scope>
    <source>
        <strain evidence="8">OHB3-1</strain>
    </source>
</reference>
<dbReference type="AlphaFoldDB" id="A0A6J1D2U8"/>
<dbReference type="GO" id="GO:0046983">
    <property type="term" value="F:protein dimerization activity"/>
    <property type="evidence" value="ECO:0007669"/>
    <property type="project" value="InterPro"/>
</dbReference>
<keyword evidence="4" id="KW-0539">Nucleus</keyword>
<organism evidence="7 8">
    <name type="scientific">Momordica charantia</name>
    <name type="common">Bitter gourd</name>
    <name type="synonym">Balsam pear</name>
    <dbReference type="NCBI Taxonomy" id="3673"/>
    <lineage>
        <taxon>Eukaryota</taxon>
        <taxon>Viridiplantae</taxon>
        <taxon>Streptophyta</taxon>
        <taxon>Embryophyta</taxon>
        <taxon>Tracheophyta</taxon>
        <taxon>Spermatophyta</taxon>
        <taxon>Magnoliopsida</taxon>
        <taxon>eudicotyledons</taxon>
        <taxon>Gunneridae</taxon>
        <taxon>Pentapetalae</taxon>
        <taxon>rosids</taxon>
        <taxon>fabids</taxon>
        <taxon>Cucurbitales</taxon>
        <taxon>Cucurbitaceae</taxon>
        <taxon>Momordiceae</taxon>
        <taxon>Momordica</taxon>
    </lineage>
</organism>
<dbReference type="KEGG" id="mcha:111016789"/>
<comment type="subcellular location">
    <subcellularLocation>
        <location evidence="1">Nucleus</location>
    </subcellularLocation>
</comment>
<evidence type="ECO:0000256" key="4">
    <source>
        <dbReference type="ARBA" id="ARBA00023242"/>
    </source>
</evidence>
<name>A0A6J1D2U8_MOMCH</name>
<dbReference type="SUPFAM" id="SSF47459">
    <property type="entry name" value="HLH, helix-loop-helix DNA-binding domain"/>
    <property type="match status" value="1"/>
</dbReference>
<feature type="region of interest" description="Disordered" evidence="5">
    <location>
        <begin position="75"/>
        <end position="102"/>
    </location>
</feature>
<dbReference type="Gene3D" id="4.10.280.10">
    <property type="entry name" value="Helix-loop-helix DNA-binding domain"/>
    <property type="match status" value="1"/>
</dbReference>
<dbReference type="GO" id="GO:0000981">
    <property type="term" value="F:DNA-binding transcription factor activity, RNA polymerase II-specific"/>
    <property type="evidence" value="ECO:0007669"/>
    <property type="project" value="TreeGrafter"/>
</dbReference>
<evidence type="ECO:0000313" key="8">
    <source>
        <dbReference type="RefSeq" id="XP_022147998.1"/>
    </source>
</evidence>
<dbReference type="GO" id="GO:0000977">
    <property type="term" value="F:RNA polymerase II transcription regulatory region sequence-specific DNA binding"/>
    <property type="evidence" value="ECO:0007669"/>
    <property type="project" value="TreeGrafter"/>
</dbReference>
<keyword evidence="7" id="KW-1185">Reference proteome</keyword>
<dbReference type="Proteomes" id="UP000504603">
    <property type="component" value="Unplaced"/>
</dbReference>
<gene>
    <name evidence="8" type="primary">LOC111016789</name>
</gene>
<dbReference type="PANTHER" id="PTHR13935:SF63">
    <property type="entry name" value="BHLH DOMAIN-CONTAINING PROTEIN"/>
    <property type="match status" value="1"/>
</dbReference>
<dbReference type="OrthoDB" id="752507at2759"/>
<keyword evidence="2" id="KW-0805">Transcription regulation</keyword>
<dbReference type="GO" id="GO:0090575">
    <property type="term" value="C:RNA polymerase II transcription regulator complex"/>
    <property type="evidence" value="ECO:0007669"/>
    <property type="project" value="TreeGrafter"/>
</dbReference>
<feature type="compositionally biased region" description="Polar residues" evidence="5">
    <location>
        <begin position="84"/>
        <end position="101"/>
    </location>
</feature>
<evidence type="ECO:0000256" key="1">
    <source>
        <dbReference type="ARBA" id="ARBA00004123"/>
    </source>
</evidence>
<accession>A0A6J1D2U8</accession>
<evidence type="ECO:0000256" key="5">
    <source>
        <dbReference type="SAM" id="MobiDB-lite"/>
    </source>
</evidence>